<reference evidence="1 2" key="1">
    <citation type="submission" date="2023-07" db="EMBL/GenBank/DDBJ databases">
        <title>Genomic Encyclopedia of Type Strains, Phase IV (KMG-IV): sequencing the most valuable type-strain genomes for metagenomic binning, comparative biology and taxonomic classification.</title>
        <authorList>
            <person name="Goeker M."/>
        </authorList>
    </citation>
    <scope>NUCLEOTIDE SEQUENCE [LARGE SCALE GENOMIC DNA]</scope>
    <source>
        <strain evidence="1 2">DSM 9768</strain>
    </source>
</reference>
<comment type="caution">
    <text evidence="1">The sequence shown here is derived from an EMBL/GenBank/DDBJ whole genome shotgun (WGS) entry which is preliminary data.</text>
</comment>
<sequence length="86" mass="9899">MAREIQVGNEYTISQRIKESYFSAESLRIVSVGDKSVQFILNGSKGRGSMPIQHLYYMVKKNDLTEVINKRTLLEEELSEDEEQIS</sequence>
<keyword evidence="2" id="KW-1185">Reference proteome</keyword>
<dbReference type="RefSeq" id="WP_307326791.1">
    <property type="nucleotide sequence ID" value="NZ_JAUSUG010000012.1"/>
</dbReference>
<evidence type="ECO:0000313" key="1">
    <source>
        <dbReference type="EMBL" id="MDQ0255706.1"/>
    </source>
</evidence>
<dbReference type="EMBL" id="JAUSUG010000012">
    <property type="protein sequence ID" value="MDQ0255706.1"/>
    <property type="molecule type" value="Genomic_DNA"/>
</dbReference>
<proteinExistence type="predicted"/>
<organism evidence="1 2">
    <name type="scientific">Evansella vedderi</name>
    <dbReference type="NCBI Taxonomy" id="38282"/>
    <lineage>
        <taxon>Bacteria</taxon>
        <taxon>Bacillati</taxon>
        <taxon>Bacillota</taxon>
        <taxon>Bacilli</taxon>
        <taxon>Bacillales</taxon>
        <taxon>Bacillaceae</taxon>
        <taxon>Evansella</taxon>
    </lineage>
</organism>
<evidence type="ECO:0000313" key="2">
    <source>
        <dbReference type="Proteomes" id="UP001230005"/>
    </source>
</evidence>
<gene>
    <name evidence="1" type="ORF">J2S74_003088</name>
</gene>
<name>A0ABT9ZWU7_9BACI</name>
<accession>A0ABT9ZWU7</accession>
<protein>
    <submittedName>
        <fullName evidence="1">Uncharacterized protein</fullName>
    </submittedName>
</protein>
<dbReference type="Proteomes" id="UP001230005">
    <property type="component" value="Unassembled WGS sequence"/>
</dbReference>